<dbReference type="WBParaSite" id="JU765_v2.g7299.t1">
    <property type="protein sequence ID" value="JU765_v2.g7299.t1"/>
    <property type="gene ID" value="JU765_v2.g7299"/>
</dbReference>
<evidence type="ECO:0000313" key="2">
    <source>
        <dbReference type="WBParaSite" id="JU765_v2.g7299.t1"/>
    </source>
</evidence>
<organism evidence="1 2">
    <name type="scientific">Panagrolaimus sp. JU765</name>
    <dbReference type="NCBI Taxonomy" id="591449"/>
    <lineage>
        <taxon>Eukaryota</taxon>
        <taxon>Metazoa</taxon>
        <taxon>Ecdysozoa</taxon>
        <taxon>Nematoda</taxon>
        <taxon>Chromadorea</taxon>
        <taxon>Rhabditida</taxon>
        <taxon>Tylenchina</taxon>
        <taxon>Panagrolaimomorpha</taxon>
        <taxon>Panagrolaimoidea</taxon>
        <taxon>Panagrolaimidae</taxon>
        <taxon>Panagrolaimus</taxon>
    </lineage>
</organism>
<protein>
    <submittedName>
        <fullName evidence="2">Cation efflux protein cytoplasmic domain-containing protein</fullName>
    </submittedName>
</protein>
<dbReference type="Proteomes" id="UP000887576">
    <property type="component" value="Unplaced"/>
</dbReference>
<proteinExistence type="predicted"/>
<accession>A0AC34RII2</accession>
<name>A0AC34RII2_9BILA</name>
<reference evidence="2" key="1">
    <citation type="submission" date="2022-11" db="UniProtKB">
        <authorList>
            <consortium name="WormBaseParasite"/>
        </authorList>
    </citation>
    <scope>IDENTIFICATION</scope>
</reference>
<sequence length="367" mass="42053">MSDEKRPLLKEVVVIKPKTKKRPKLPGEKLSKKEREKLLKQYYDDQNSLIELYDHDKHVLHEENRQEYIRKDIEAYKSRAKWDKHLATLIFIVNVILLFGNLTAAILSGSYSVISAFIDSAMDITSSVIVFISLWAIKHTNFFNYPRGRERLEILAVIICSVIMGVANIMMIIQSIESIINNTVDPDANVPTIVIIWTGISLKIILMLVCYKHGTPSSKTLALDQRNDIITAVMAFLGAYIGDHYWKFADPVGAIIVCFFIAISWFGNAFEQIPLIAGLRAEKEHISRILRIAMYHDDRIRFVDHFIVYHVGEKELVELHIVLDEHLPLKITHDVAESLEEKIKALEFVERAFVHVDYEIDGLKDGA</sequence>
<evidence type="ECO:0000313" key="1">
    <source>
        <dbReference type="Proteomes" id="UP000887576"/>
    </source>
</evidence>